<dbReference type="AlphaFoldDB" id="A0A3A1WPE9"/>
<dbReference type="OrthoDB" id="8455871at2"/>
<comment type="caution">
    <text evidence="1">The sequence shown here is derived from an EMBL/GenBank/DDBJ whole genome shotgun (WGS) entry which is preliminary data.</text>
</comment>
<proteinExistence type="predicted"/>
<gene>
    <name evidence="1" type="ORF">D3218_03255</name>
</gene>
<name>A0A3A1WPE9_9HYPH</name>
<evidence type="ECO:0000313" key="2">
    <source>
        <dbReference type="Proteomes" id="UP000265750"/>
    </source>
</evidence>
<dbReference type="EMBL" id="QYRN01000001">
    <property type="protein sequence ID" value="RIY03767.1"/>
    <property type="molecule type" value="Genomic_DNA"/>
</dbReference>
<accession>A0A3A1WPE9</accession>
<sequence length="152" mass="16835">MAGKGKPKAQAKPTKAGRRVPIKTFHIEAIVSAVKASDMAPTWEDIRDIGERAFGHCWTRQALERHDAIKEAYLARQSKSGASKSAPSKDPAIDLLEQRIALQAAELERLRMTIGELNDLFVRYQYNAHARGISPAELEASLPIVPKRRSHG</sequence>
<reference evidence="2" key="1">
    <citation type="submission" date="2018-09" db="EMBL/GenBank/DDBJ databases">
        <authorList>
            <person name="Tuo L."/>
        </authorList>
    </citation>
    <scope>NUCLEOTIDE SEQUENCE [LARGE SCALE GENOMIC DNA]</scope>
    <source>
        <strain evidence="2">M2BS4Y-1</strain>
    </source>
</reference>
<dbReference type="Proteomes" id="UP000265750">
    <property type="component" value="Unassembled WGS sequence"/>
</dbReference>
<protein>
    <submittedName>
        <fullName evidence="1">Uncharacterized protein</fullName>
    </submittedName>
</protein>
<keyword evidence="2" id="KW-1185">Reference proteome</keyword>
<organism evidence="1 2">
    <name type="scientific">Aureimonas flava</name>
    <dbReference type="NCBI Taxonomy" id="2320271"/>
    <lineage>
        <taxon>Bacteria</taxon>
        <taxon>Pseudomonadati</taxon>
        <taxon>Pseudomonadota</taxon>
        <taxon>Alphaproteobacteria</taxon>
        <taxon>Hyphomicrobiales</taxon>
        <taxon>Aurantimonadaceae</taxon>
        <taxon>Aureimonas</taxon>
    </lineage>
</organism>
<dbReference type="RefSeq" id="WP_119538423.1">
    <property type="nucleotide sequence ID" value="NZ_QYRN01000001.1"/>
</dbReference>
<evidence type="ECO:0000313" key="1">
    <source>
        <dbReference type="EMBL" id="RIY03767.1"/>
    </source>
</evidence>